<dbReference type="SUPFAM" id="SSF46689">
    <property type="entry name" value="Homeodomain-like"/>
    <property type="match status" value="1"/>
</dbReference>
<gene>
    <name evidence="10" type="ORF">JCM5805K_1611</name>
    <name evidence="11" type="ORF">LL223_1255</name>
    <name evidence="6" type="ORF">LL229_1310</name>
    <name evidence="7" type="ORF">LL275_1216</name>
    <name evidence="9" type="ORF">LLUC06_1225</name>
    <name evidence="8" type="ORF">LLUC11_1071</name>
</gene>
<dbReference type="Proteomes" id="UP000192095">
    <property type="component" value="Chromosome"/>
</dbReference>
<feature type="domain" description="HTH rpiR-type" evidence="4">
    <location>
        <begin position="1"/>
        <end position="77"/>
    </location>
</feature>
<evidence type="ECO:0000313" key="14">
    <source>
        <dbReference type="Proteomes" id="UP000192085"/>
    </source>
</evidence>
<dbReference type="GO" id="GO:0003700">
    <property type="term" value="F:DNA-binding transcription factor activity"/>
    <property type="evidence" value="ECO:0007669"/>
    <property type="project" value="InterPro"/>
</dbReference>
<evidence type="ECO:0000259" key="5">
    <source>
        <dbReference type="PROSITE" id="PS51464"/>
    </source>
</evidence>
<dbReference type="InterPro" id="IPR001347">
    <property type="entry name" value="SIS_dom"/>
</dbReference>
<reference evidence="6" key="5">
    <citation type="submission" date="2023-09" db="EMBL/GenBank/DDBJ databases">
        <title>Complete Genomes and Methylome analysis of Lactococcus lactis subs lactis strains.</title>
        <authorList>
            <person name="Fomenkov A."/>
            <person name="McDonnell B."/>
            <person name="Sun L."/>
            <person name="Van Sinderen D."/>
            <person name="Roberts R.J."/>
        </authorList>
    </citation>
    <scope>NUCLEOTIDE SEQUENCE</scope>
    <source>
        <strain evidence="6">229</strain>
    </source>
</reference>
<dbReference type="GO" id="GO:1901135">
    <property type="term" value="P:carbohydrate derivative metabolic process"/>
    <property type="evidence" value="ECO:0007669"/>
    <property type="project" value="InterPro"/>
</dbReference>
<evidence type="ECO:0000313" key="9">
    <source>
        <dbReference type="EMBL" id="ARE20770.1"/>
    </source>
</evidence>
<evidence type="ECO:0000313" key="6">
    <source>
        <dbReference type="EMBL" id="ARD96192.1"/>
    </source>
</evidence>
<dbReference type="PATRIC" id="fig|1360.102.peg.263"/>
<dbReference type="PROSITE" id="PS51071">
    <property type="entry name" value="HTH_RPIR"/>
    <property type="match status" value="1"/>
</dbReference>
<proteinExistence type="predicted"/>
<dbReference type="SUPFAM" id="SSF53697">
    <property type="entry name" value="SIS domain"/>
    <property type="match status" value="1"/>
</dbReference>
<dbReference type="AlphaFoldDB" id="A0A0A7SZY6"/>
<dbReference type="InterPro" id="IPR000281">
    <property type="entry name" value="HTH_RpiR"/>
</dbReference>
<evidence type="ECO:0000313" key="12">
    <source>
        <dbReference type="Proteomes" id="UP000031847"/>
    </source>
</evidence>
<dbReference type="EMBL" id="CP031926">
    <property type="protein sequence ID" value="QRZ34909.1"/>
    <property type="molecule type" value="Genomic_DNA"/>
</dbReference>
<dbReference type="RefSeq" id="WP_003130139.1">
    <property type="nucleotide sequence ID" value="NZ_BAABQR010000002.1"/>
</dbReference>
<dbReference type="InterPro" id="IPR035472">
    <property type="entry name" value="RpiR-like_SIS"/>
</dbReference>
<dbReference type="Gene3D" id="1.10.10.10">
    <property type="entry name" value="Winged helix-like DNA-binding domain superfamily/Winged helix DNA-binding domain"/>
    <property type="match status" value="1"/>
</dbReference>
<reference evidence="13 14" key="2">
    <citation type="journal article" date="2017" name="BMC Genomics">
        <title>Comparative and functional genomics of the Lactococcus lactis taxon; insights into evolution and niche adaptation.</title>
        <authorList>
            <person name="Kelleher P."/>
            <person name="Bottacini F."/>
            <person name="Mahony J."/>
            <person name="Kilcawley K.N."/>
            <person name="van Sinderen D."/>
        </authorList>
    </citation>
    <scope>NUCLEOTIDE SEQUENCE [LARGE SCALE GENOMIC DNA]</scope>
    <source>
        <strain evidence="7 14">275</strain>
        <strain evidence="9 15">UC06</strain>
        <strain evidence="8 13">UC11</strain>
    </source>
</reference>
<evidence type="ECO:0000313" key="11">
    <source>
        <dbReference type="EMBL" id="QRZ34909.1"/>
    </source>
</evidence>
<keyword evidence="3" id="KW-0804">Transcription</keyword>
<sequence length="273" mass="30436">MKIEQVIEEKYKTLTKSEKKIANYVLESPNHIIYGTMNDIKSEIHVGDATIIRFCQKLGFSGFSDLKIEIAKEDYSQKESQAKDSELFFDEKERKIVNSLETTKRKLSIELLERSSALLSNASAIYIFGVGLSGNTAKDLEAMFLRIGIQAKAISDTHFQAQTAAILKNTDLVIGISLSGRTLDLYESLKIAKGHTAKILSITSNLVSPIAQLSDIVLQTTAEEFFDGGSLSGKISQLYICELLVRHHEKIFENEALKSREEIIRAVISKSID</sequence>
<evidence type="ECO:0000256" key="1">
    <source>
        <dbReference type="ARBA" id="ARBA00023015"/>
    </source>
</evidence>
<evidence type="ECO:0000313" key="15">
    <source>
        <dbReference type="Proteomes" id="UP000192095"/>
    </source>
</evidence>
<feature type="domain" description="SIS" evidence="5">
    <location>
        <begin position="115"/>
        <end position="254"/>
    </location>
</feature>
<evidence type="ECO:0000256" key="2">
    <source>
        <dbReference type="ARBA" id="ARBA00023125"/>
    </source>
</evidence>
<evidence type="ECO:0000313" key="8">
    <source>
        <dbReference type="EMBL" id="ARE13404.1"/>
    </source>
</evidence>
<dbReference type="GO" id="GO:0097367">
    <property type="term" value="F:carbohydrate derivative binding"/>
    <property type="evidence" value="ECO:0007669"/>
    <property type="project" value="InterPro"/>
</dbReference>
<dbReference type="InterPro" id="IPR036388">
    <property type="entry name" value="WH-like_DNA-bd_sf"/>
</dbReference>
<dbReference type="Proteomes" id="UP000031847">
    <property type="component" value="Unassembled WGS sequence"/>
</dbReference>
<dbReference type="EMBL" id="CP015904">
    <property type="protein sequence ID" value="ARE13404.1"/>
    <property type="molecule type" value="Genomic_DNA"/>
</dbReference>
<dbReference type="Pfam" id="PF01380">
    <property type="entry name" value="SIS"/>
    <property type="match status" value="1"/>
</dbReference>
<reference evidence="10 12" key="1">
    <citation type="submission" date="2015-01" db="EMBL/GenBank/DDBJ databases">
        <title>Lactococcus lactis subsp.lactis JCM 5805 whole genome shotgun sequence.</title>
        <authorList>
            <person name="Fujii T."/>
            <person name="Tomita Y."/>
            <person name="Ikushima S."/>
            <person name="Fujiwara D."/>
        </authorList>
    </citation>
    <scope>NUCLEOTIDE SEQUENCE [LARGE SCALE GENOMIC DNA]</scope>
    <source>
        <strain evidence="10 12">JCM 5805</strain>
    </source>
</reference>
<dbReference type="GO" id="GO:0003677">
    <property type="term" value="F:DNA binding"/>
    <property type="evidence" value="ECO:0007669"/>
    <property type="project" value="UniProtKB-KW"/>
</dbReference>
<dbReference type="PANTHER" id="PTHR30514:SF1">
    <property type="entry name" value="HTH-TYPE TRANSCRIPTIONAL REGULATOR HEXR-RELATED"/>
    <property type="match status" value="1"/>
</dbReference>
<dbReference type="Proteomes" id="UP000663169">
    <property type="component" value="Chromosome"/>
</dbReference>
<dbReference type="PANTHER" id="PTHR30514">
    <property type="entry name" value="GLUCOKINASE"/>
    <property type="match status" value="1"/>
</dbReference>
<dbReference type="InterPro" id="IPR047640">
    <property type="entry name" value="RpiR-like"/>
</dbReference>
<dbReference type="InterPro" id="IPR009057">
    <property type="entry name" value="Homeodomain-like_sf"/>
</dbReference>
<dbReference type="EMBL" id="CP015897">
    <property type="protein sequence ID" value="ARD98846.1"/>
    <property type="molecule type" value="Genomic_DNA"/>
</dbReference>
<protein>
    <submittedName>
        <fullName evidence="6 7">Transcriptional regulator</fullName>
    </submittedName>
    <submittedName>
        <fullName evidence="10">Transcriptional regulators</fullName>
    </submittedName>
</protein>
<dbReference type="CDD" id="cd05013">
    <property type="entry name" value="SIS_RpiR"/>
    <property type="match status" value="1"/>
</dbReference>
<keyword evidence="1" id="KW-0805">Transcription regulation</keyword>
<organism evidence="10 12">
    <name type="scientific">Lactococcus lactis subsp. lactis</name>
    <name type="common">Streptococcus lactis</name>
    <dbReference type="NCBI Taxonomy" id="1360"/>
    <lineage>
        <taxon>Bacteria</taxon>
        <taxon>Bacillati</taxon>
        <taxon>Bacillota</taxon>
        <taxon>Bacilli</taxon>
        <taxon>Lactobacillales</taxon>
        <taxon>Streptococcaceae</taxon>
        <taxon>Lactococcus</taxon>
    </lineage>
</organism>
<dbReference type="OMA" id="NKFMRIG"/>
<dbReference type="EMBL" id="CP090823">
    <property type="protein sequence ID" value="ARD96192.1"/>
    <property type="molecule type" value="Genomic_DNA"/>
</dbReference>
<dbReference type="Gene3D" id="3.40.50.10490">
    <property type="entry name" value="Glucose-6-phosphate isomerase like protein, domain 1"/>
    <property type="match status" value="1"/>
</dbReference>
<dbReference type="Proteomes" id="UP001055586">
    <property type="component" value="Chromosome"/>
</dbReference>
<dbReference type="InterPro" id="IPR046348">
    <property type="entry name" value="SIS_dom_sf"/>
</dbReference>
<evidence type="ECO:0000259" key="4">
    <source>
        <dbReference type="PROSITE" id="PS51071"/>
    </source>
</evidence>
<dbReference type="Proteomes" id="UP000192085">
    <property type="component" value="Chromosome"/>
</dbReference>
<evidence type="ECO:0000313" key="10">
    <source>
        <dbReference type="EMBL" id="GAM80500.1"/>
    </source>
</evidence>
<evidence type="ECO:0000313" key="7">
    <source>
        <dbReference type="EMBL" id="ARD98846.1"/>
    </source>
</evidence>
<dbReference type="Pfam" id="PF01418">
    <property type="entry name" value="HTH_6"/>
    <property type="match status" value="1"/>
</dbReference>
<accession>A0A0A7SZY6</accession>
<evidence type="ECO:0000256" key="3">
    <source>
        <dbReference type="ARBA" id="ARBA00023163"/>
    </source>
</evidence>
<dbReference type="Proteomes" id="UP000192067">
    <property type="component" value="Chromosome"/>
</dbReference>
<evidence type="ECO:0000313" key="13">
    <source>
        <dbReference type="Proteomes" id="UP000192067"/>
    </source>
</evidence>
<dbReference type="PROSITE" id="PS51464">
    <property type="entry name" value="SIS"/>
    <property type="match status" value="1"/>
</dbReference>
<keyword evidence="2" id="KW-0238">DNA-binding</keyword>
<dbReference type="EMBL" id="BBSI01000023">
    <property type="protein sequence ID" value="GAM80500.1"/>
    <property type="molecule type" value="Genomic_DNA"/>
</dbReference>
<reference evidence="11" key="3">
    <citation type="journal article" date="2020" name="Mol. Microbiol.">
        <title>The CWPS Rubik's cube: Linking diversity of cell wall polysaccharide structures with the encoded biosynthetic machinery of selected Lactococcus lactis strains.</title>
        <authorList>
            <person name="Mahony J."/>
            <person name="Frantzen C."/>
            <person name="Vinogradov E."/>
            <person name="Sadovskaya I."/>
            <person name="Theodorou I."/>
            <person name="Kelleher P."/>
            <person name="Chapot-Chartier M.P."/>
            <person name="Cambillau C."/>
            <person name="Holo H."/>
            <person name="van Sinderen D."/>
        </authorList>
    </citation>
    <scope>NUCLEOTIDE SEQUENCE</scope>
    <source>
        <strain evidence="11">223</strain>
    </source>
</reference>
<reference evidence="11" key="4">
    <citation type="submission" date="2023-04" db="EMBL/GenBank/DDBJ databases">
        <authorList>
            <person name="McDonnell B."/>
        </authorList>
    </citation>
    <scope>NUCLEOTIDE SEQUENCE</scope>
    <source>
        <strain evidence="11">223</strain>
        <strain evidence="9">UC06</strain>
    </source>
</reference>
<name>A0A0A7SZY6_LACLL</name>
<dbReference type="EMBL" id="CP015902">
    <property type="protein sequence ID" value="ARE20770.1"/>
    <property type="molecule type" value="Genomic_DNA"/>
</dbReference>